<protein>
    <submittedName>
        <fullName evidence="1">Uncharacterized protein</fullName>
    </submittedName>
</protein>
<sequence length="139" mass="16314">MYEDNDEKDIVLNAKKYLEIVEKIERERNCSKSDHSWLMTNSSYMDNEISNSLLKIYSDKDPNQYLSNNKYITLLTERNKLQNFSDQLFSGGFNLESIKMIPKVKLFLINYLEECGDKSVLEVKKRTTSNNIFIVHGKN</sequence>
<dbReference type="AlphaFoldDB" id="A0A0F9SW55"/>
<proteinExistence type="predicted"/>
<evidence type="ECO:0000313" key="1">
    <source>
        <dbReference type="EMBL" id="KKN33448.1"/>
    </source>
</evidence>
<reference evidence="1" key="1">
    <citation type="journal article" date="2015" name="Nature">
        <title>Complex archaea that bridge the gap between prokaryotes and eukaryotes.</title>
        <authorList>
            <person name="Spang A."/>
            <person name="Saw J.H."/>
            <person name="Jorgensen S.L."/>
            <person name="Zaremba-Niedzwiedzka K."/>
            <person name="Martijn J."/>
            <person name="Lind A.E."/>
            <person name="van Eijk R."/>
            <person name="Schleper C."/>
            <person name="Guy L."/>
            <person name="Ettema T.J."/>
        </authorList>
    </citation>
    <scope>NUCLEOTIDE SEQUENCE</scope>
</reference>
<accession>A0A0F9SW55</accession>
<dbReference type="EMBL" id="LAZR01002178">
    <property type="protein sequence ID" value="KKN33448.1"/>
    <property type="molecule type" value="Genomic_DNA"/>
</dbReference>
<gene>
    <name evidence="1" type="ORF">LCGC14_0803800</name>
</gene>
<organism evidence="1">
    <name type="scientific">marine sediment metagenome</name>
    <dbReference type="NCBI Taxonomy" id="412755"/>
    <lineage>
        <taxon>unclassified sequences</taxon>
        <taxon>metagenomes</taxon>
        <taxon>ecological metagenomes</taxon>
    </lineage>
</organism>
<comment type="caution">
    <text evidence="1">The sequence shown here is derived from an EMBL/GenBank/DDBJ whole genome shotgun (WGS) entry which is preliminary data.</text>
</comment>
<name>A0A0F9SW55_9ZZZZ</name>